<protein>
    <submittedName>
        <fullName evidence="2">Uncharacterized protein</fullName>
    </submittedName>
</protein>
<keyword evidence="1" id="KW-1185">Reference proteome</keyword>
<sequence>MGCTKKSLTDNGPGAIVVHCISPSTKTTTTASQPASEAMEDKFCLRKGSTGRSFEAKRCSASASPRTGQLRLVLRSFFDKYKQYQKTALNKQPDNALSWMQIAVNLLLEEINLIFWNGL</sequence>
<proteinExistence type="predicted"/>
<organism evidence="1 2">
    <name type="scientific">Panagrellus redivivus</name>
    <name type="common">Microworm</name>
    <dbReference type="NCBI Taxonomy" id="6233"/>
    <lineage>
        <taxon>Eukaryota</taxon>
        <taxon>Metazoa</taxon>
        <taxon>Ecdysozoa</taxon>
        <taxon>Nematoda</taxon>
        <taxon>Chromadorea</taxon>
        <taxon>Rhabditida</taxon>
        <taxon>Tylenchina</taxon>
        <taxon>Panagrolaimomorpha</taxon>
        <taxon>Panagrolaimoidea</taxon>
        <taxon>Panagrolaimidae</taxon>
        <taxon>Panagrellus</taxon>
    </lineage>
</organism>
<evidence type="ECO:0000313" key="1">
    <source>
        <dbReference type="Proteomes" id="UP000492821"/>
    </source>
</evidence>
<evidence type="ECO:0000313" key="2">
    <source>
        <dbReference type="WBParaSite" id="Pan_g14533.t1"/>
    </source>
</evidence>
<dbReference type="Proteomes" id="UP000492821">
    <property type="component" value="Unassembled WGS sequence"/>
</dbReference>
<reference evidence="2" key="2">
    <citation type="submission" date="2020-10" db="UniProtKB">
        <authorList>
            <consortium name="WormBaseParasite"/>
        </authorList>
    </citation>
    <scope>IDENTIFICATION</scope>
</reference>
<dbReference type="WBParaSite" id="Pan_g14533.t1">
    <property type="protein sequence ID" value="Pan_g14533.t1"/>
    <property type="gene ID" value="Pan_g14533"/>
</dbReference>
<name>A0A7E4ZSH4_PANRE</name>
<accession>A0A7E4ZSH4</accession>
<dbReference type="AlphaFoldDB" id="A0A7E4ZSH4"/>
<reference evidence="1" key="1">
    <citation type="journal article" date="2013" name="Genetics">
        <title>The draft genome and transcriptome of Panagrellus redivivus are shaped by the harsh demands of a free-living lifestyle.</title>
        <authorList>
            <person name="Srinivasan J."/>
            <person name="Dillman A.R."/>
            <person name="Macchietto M.G."/>
            <person name="Heikkinen L."/>
            <person name="Lakso M."/>
            <person name="Fracchia K.M."/>
            <person name="Antoshechkin I."/>
            <person name="Mortazavi A."/>
            <person name="Wong G."/>
            <person name="Sternberg P.W."/>
        </authorList>
    </citation>
    <scope>NUCLEOTIDE SEQUENCE [LARGE SCALE GENOMIC DNA]</scope>
    <source>
        <strain evidence="1">MT8872</strain>
    </source>
</reference>